<gene>
    <name evidence="1" type="ORF">UR63_C0002G0017</name>
</gene>
<proteinExistence type="predicted"/>
<evidence type="ECO:0000313" key="2">
    <source>
        <dbReference type="Proteomes" id="UP000034127"/>
    </source>
</evidence>
<organism evidence="1 2">
    <name type="scientific">Candidatus Roizmanbacteria bacterium GW2011_GWC2_35_12</name>
    <dbReference type="NCBI Taxonomy" id="1618485"/>
    <lineage>
        <taxon>Bacteria</taxon>
        <taxon>Candidatus Roizmaniibacteriota</taxon>
    </lineage>
</organism>
<dbReference type="AlphaFoldDB" id="A0A0G0EM52"/>
<sequence length="102" mass="11988">MNIASVPDIACMKLSAIMQRSALKDYVDLYEIMKIYPLEQLLLFTKRKYPTIDSTVILKSLSYLEDIIDEPLIYPTGQRKPQLDILKLFFQEEVKKYIRTII</sequence>
<protein>
    <submittedName>
        <fullName evidence="1">Uncharacterized protein</fullName>
    </submittedName>
</protein>
<name>A0A0G0EM52_9BACT</name>
<dbReference type="Proteomes" id="UP000034127">
    <property type="component" value="Unassembled WGS sequence"/>
</dbReference>
<dbReference type="InterPro" id="IPR014942">
    <property type="entry name" value="AbiEii"/>
</dbReference>
<dbReference type="Pfam" id="PF08843">
    <property type="entry name" value="AbiEii"/>
    <property type="match status" value="1"/>
</dbReference>
<reference evidence="1 2" key="1">
    <citation type="journal article" date="2015" name="Nature">
        <title>rRNA introns, odd ribosomes, and small enigmatic genomes across a large radiation of phyla.</title>
        <authorList>
            <person name="Brown C.T."/>
            <person name="Hug L.A."/>
            <person name="Thomas B.C."/>
            <person name="Sharon I."/>
            <person name="Castelle C.J."/>
            <person name="Singh A."/>
            <person name="Wilkins M.J."/>
            <person name="Williams K.H."/>
            <person name="Banfield J.F."/>
        </authorList>
    </citation>
    <scope>NUCLEOTIDE SEQUENCE [LARGE SCALE GENOMIC DNA]</scope>
</reference>
<dbReference type="EMBL" id="LBPX01000002">
    <property type="protein sequence ID" value="KKP68442.1"/>
    <property type="molecule type" value="Genomic_DNA"/>
</dbReference>
<accession>A0A0G0EM52</accession>
<comment type="caution">
    <text evidence="1">The sequence shown here is derived from an EMBL/GenBank/DDBJ whole genome shotgun (WGS) entry which is preliminary data.</text>
</comment>
<evidence type="ECO:0000313" key="1">
    <source>
        <dbReference type="EMBL" id="KKP68442.1"/>
    </source>
</evidence>